<organism evidence="9 10">
    <name type="scientific">Serendipita indica (strain DSM 11827)</name>
    <name type="common">Root endophyte fungus</name>
    <name type="synonym">Piriformospora indica</name>
    <dbReference type="NCBI Taxonomy" id="1109443"/>
    <lineage>
        <taxon>Eukaryota</taxon>
        <taxon>Fungi</taxon>
        <taxon>Dikarya</taxon>
        <taxon>Basidiomycota</taxon>
        <taxon>Agaricomycotina</taxon>
        <taxon>Agaricomycetes</taxon>
        <taxon>Sebacinales</taxon>
        <taxon>Serendipitaceae</taxon>
        <taxon>Serendipita</taxon>
    </lineage>
</organism>
<dbReference type="OrthoDB" id="343623at2759"/>
<proteinExistence type="inferred from homology"/>
<dbReference type="Pfam" id="PF13191">
    <property type="entry name" value="AAA_16"/>
    <property type="match status" value="1"/>
</dbReference>
<dbReference type="PANTHER" id="PTHR12087:SF0">
    <property type="entry name" value="ORIGIN RECOGNITION COMPLEX SUBUNIT 4"/>
    <property type="match status" value="1"/>
</dbReference>
<feature type="domain" description="Orc1-like AAA ATPase" evidence="7">
    <location>
        <begin position="438"/>
        <end position="583"/>
    </location>
</feature>
<dbReference type="Proteomes" id="UP000007148">
    <property type="component" value="Unassembled WGS sequence"/>
</dbReference>
<feature type="compositionally biased region" description="Polar residues" evidence="6">
    <location>
        <begin position="236"/>
        <end position="254"/>
    </location>
</feature>
<keyword evidence="3" id="KW-0235">DNA replication</keyword>
<evidence type="ECO:0000259" key="8">
    <source>
        <dbReference type="Pfam" id="PF14629"/>
    </source>
</evidence>
<dbReference type="GO" id="GO:0005664">
    <property type="term" value="C:nuclear origin of replication recognition complex"/>
    <property type="evidence" value="ECO:0007669"/>
    <property type="project" value="TreeGrafter"/>
</dbReference>
<dbReference type="AlphaFoldDB" id="G4TDQ6"/>
<dbReference type="InParanoid" id="G4TDQ6"/>
<gene>
    <name evidence="9" type="ORF">PIIN_03341</name>
</gene>
<evidence type="ECO:0000259" key="7">
    <source>
        <dbReference type="Pfam" id="PF13191"/>
    </source>
</evidence>
<dbReference type="SUPFAM" id="SSF52540">
    <property type="entry name" value="P-loop containing nucleoside triphosphate hydrolases"/>
    <property type="match status" value="1"/>
</dbReference>
<dbReference type="InterPro" id="IPR016527">
    <property type="entry name" value="ORC4"/>
</dbReference>
<keyword evidence="5" id="KW-0539">Nucleus</keyword>
<reference evidence="9 10" key="1">
    <citation type="journal article" date="2011" name="PLoS Pathog.">
        <title>Endophytic Life Strategies Decoded by Genome and Transcriptome Analyses of the Mutualistic Root Symbiont Piriformospora indica.</title>
        <authorList>
            <person name="Zuccaro A."/>
            <person name="Lahrmann U."/>
            <person name="Guldener U."/>
            <person name="Langen G."/>
            <person name="Pfiffi S."/>
            <person name="Biedenkopf D."/>
            <person name="Wong P."/>
            <person name="Samans B."/>
            <person name="Grimm C."/>
            <person name="Basiewicz M."/>
            <person name="Murat C."/>
            <person name="Martin F."/>
            <person name="Kogel K.H."/>
        </authorList>
    </citation>
    <scope>NUCLEOTIDE SEQUENCE [LARGE SCALE GENOMIC DNA]</scope>
    <source>
        <strain evidence="9 10">DSM 11827</strain>
    </source>
</reference>
<comment type="subcellular location">
    <subcellularLocation>
        <location evidence="1">Nucleus</location>
    </subcellularLocation>
</comment>
<dbReference type="GO" id="GO:0006270">
    <property type="term" value="P:DNA replication initiation"/>
    <property type="evidence" value="ECO:0007669"/>
    <property type="project" value="TreeGrafter"/>
</dbReference>
<dbReference type="Gene3D" id="3.40.50.300">
    <property type="entry name" value="P-loop containing nucleotide triphosphate hydrolases"/>
    <property type="match status" value="1"/>
</dbReference>
<feature type="compositionally biased region" description="Polar residues" evidence="6">
    <location>
        <begin position="177"/>
        <end position="190"/>
    </location>
</feature>
<feature type="compositionally biased region" description="Polar residues" evidence="6">
    <location>
        <begin position="128"/>
        <end position="137"/>
    </location>
</feature>
<feature type="compositionally biased region" description="Low complexity" evidence="6">
    <location>
        <begin position="258"/>
        <end position="269"/>
    </location>
</feature>
<sequence length="877" mass="97396">MDTSVTPAKRMRVEEDVDVNSVIRVEHASVKKQYGRSARNLREQVANRGRAKSEDKEQEEEEEGKKDTRRTNAQAATPSKHVGRRGRPSVASAKSGAEEEEQTQKEQIEEISLPRNPAGRTPVLTIPALSSTSASTGRKSRRGTWYYEPVETDEEKETPLPTKRSSALRKSEASADAGSNSRKGQNSSQGIDVFERSSSRNDQETPRKAMDDMRRRTRSLASSAPPSDDEEETKSPTKNVKSVRRQPSTFTTPKRSSRLSSAASSSEASSPEEDNSQAIRRPTRPRKGRQSYNAKVRRAPSLDLRSETSSVVASEDAVAKHVYRNVPDTDTEYSSTEANLTPASVKAFTRSSPPVMDQGSDEEMEVDEDRKIVLDESILPLQSASPSKHPLAKTLPENFHRFVQPQKMAVLQKLHTPAYIEVAPVANGDRAIVEAPPLQQLEELLKGTCERGEGNSCLLLGPRGSGKTLLLNTALNACTNNPIVVRLSGYTQTTDRLAMQEIAYQLNHQTDSVFSIPEEDREEGEAPENDEIDFTPPAAYLPTLVSQLTTLKRPVVVVLDAFDLFISHPRQALLYCLLDTAQACRAGEGRNGLLIIGLSCVVNCLNNLEKRVKSRFSHRILKVCNPSTLAEYLEIAKTLLSVSLTHESVECTAKDLAKWNLHWRKCVEEFVGSSTTKRAFVERYAFRRDIGHLCRLLVSGSFHYVNFEPYELQTSVVQELSTDSPWLSNSRLLFTSESSGLPEQFSFMNRLPDAAMWVLVSLIHWDTAGHATVNLRMVLDACNKAAMYQDSIRFVVSNTGEARSVTTTAVAPALLQAAYEDLISTRVLQPSASSANQRFEFVKYKPMIDRETLKRVVEKNGNTAVKNWLKNASVLNG</sequence>
<accession>G4TDQ6</accession>
<evidence type="ECO:0000256" key="4">
    <source>
        <dbReference type="ARBA" id="ARBA00023125"/>
    </source>
</evidence>
<evidence type="ECO:0000313" key="9">
    <source>
        <dbReference type="EMBL" id="CCA69441.1"/>
    </source>
</evidence>
<dbReference type="PANTHER" id="PTHR12087">
    <property type="entry name" value="ORIGIN RECOGNITION COMPLEX SUBUNIT 4"/>
    <property type="match status" value="1"/>
</dbReference>
<dbReference type="Pfam" id="PF14629">
    <property type="entry name" value="ORC4_C"/>
    <property type="match status" value="1"/>
</dbReference>
<name>G4TDQ6_SERID</name>
<feature type="domain" description="Origin recognition complex subunit 4 C-terminal" evidence="8">
    <location>
        <begin position="634"/>
        <end position="857"/>
    </location>
</feature>
<dbReference type="STRING" id="1109443.G4TDQ6"/>
<protein>
    <submittedName>
        <fullName evidence="9">Related to Origin recognition complex subunit 4</fullName>
    </submittedName>
</protein>
<dbReference type="eggNOG" id="KOG2228">
    <property type="taxonomic scope" value="Eukaryota"/>
</dbReference>
<dbReference type="InterPro" id="IPR027417">
    <property type="entry name" value="P-loop_NTPase"/>
</dbReference>
<evidence type="ECO:0000256" key="6">
    <source>
        <dbReference type="SAM" id="MobiDB-lite"/>
    </source>
</evidence>
<evidence type="ECO:0000256" key="2">
    <source>
        <dbReference type="ARBA" id="ARBA00005334"/>
    </source>
</evidence>
<keyword evidence="4" id="KW-0238">DNA-binding</keyword>
<evidence type="ECO:0000256" key="1">
    <source>
        <dbReference type="ARBA" id="ARBA00004123"/>
    </source>
</evidence>
<feature type="compositionally biased region" description="Basic and acidic residues" evidence="6">
    <location>
        <begin position="193"/>
        <end position="214"/>
    </location>
</feature>
<evidence type="ECO:0000256" key="3">
    <source>
        <dbReference type="ARBA" id="ARBA00022705"/>
    </source>
</evidence>
<dbReference type="GO" id="GO:0003688">
    <property type="term" value="F:DNA replication origin binding"/>
    <property type="evidence" value="ECO:0007669"/>
    <property type="project" value="TreeGrafter"/>
</dbReference>
<comment type="similarity">
    <text evidence="2">Belongs to the ORC4 family.</text>
</comment>
<dbReference type="InterPro" id="IPR032705">
    <property type="entry name" value="ORC4_C"/>
</dbReference>
<keyword evidence="10" id="KW-1185">Reference proteome</keyword>
<dbReference type="HOGENOM" id="CLU_327918_0_0_1"/>
<evidence type="ECO:0000256" key="5">
    <source>
        <dbReference type="ARBA" id="ARBA00023242"/>
    </source>
</evidence>
<feature type="region of interest" description="Disordered" evidence="6">
    <location>
        <begin position="29"/>
        <end position="309"/>
    </location>
</feature>
<dbReference type="EMBL" id="CAFZ01000055">
    <property type="protein sequence ID" value="CCA69441.1"/>
    <property type="molecule type" value="Genomic_DNA"/>
</dbReference>
<comment type="caution">
    <text evidence="9">The sequence shown here is derived from an EMBL/GenBank/DDBJ whole genome shotgun (WGS) entry which is preliminary data.</text>
</comment>
<dbReference type="InterPro" id="IPR041664">
    <property type="entry name" value="AAA_16"/>
</dbReference>
<evidence type="ECO:0000313" key="10">
    <source>
        <dbReference type="Proteomes" id="UP000007148"/>
    </source>
</evidence>